<keyword evidence="1" id="KW-1133">Transmembrane helix</keyword>
<evidence type="ECO:0000313" key="3">
    <source>
        <dbReference type="Proteomes" id="UP000199400"/>
    </source>
</evidence>
<gene>
    <name evidence="2" type="ORF">SAMN02745121_01258</name>
</gene>
<name>A0A1I1URZ1_9BACT</name>
<evidence type="ECO:0008006" key="4">
    <source>
        <dbReference type="Google" id="ProtNLM"/>
    </source>
</evidence>
<protein>
    <recommendedName>
        <fullName evidence="4">DUF3592 domain-containing protein</fullName>
    </recommendedName>
</protein>
<reference evidence="3" key="1">
    <citation type="submission" date="2016-10" db="EMBL/GenBank/DDBJ databases">
        <authorList>
            <person name="Varghese N."/>
            <person name="Submissions S."/>
        </authorList>
    </citation>
    <scope>NUCLEOTIDE SEQUENCE [LARGE SCALE GENOMIC DNA]</scope>
    <source>
        <strain evidence="3">ATCC 25963</strain>
    </source>
</reference>
<accession>A0A1I1URZ1</accession>
<dbReference type="RefSeq" id="WP_096330028.1">
    <property type="nucleotide sequence ID" value="NZ_FOMX01000004.1"/>
</dbReference>
<dbReference type="EMBL" id="FOMX01000004">
    <property type="protein sequence ID" value="SFD73459.1"/>
    <property type="molecule type" value="Genomic_DNA"/>
</dbReference>
<proteinExistence type="predicted"/>
<dbReference type="Proteomes" id="UP000199400">
    <property type="component" value="Unassembled WGS sequence"/>
</dbReference>
<sequence>MRGSTVVGFFGLVLMVAGLVIAVFGSRALATTEQVEGRVVSLRAVDELYAPDIAYVTRAGESRLLQSGTTTQPPYAIGVEVPIVYDLADAEWAEIDTWGARWLLPLIFIGAGGQLVFCALVWILIARRHERAIEALLRHGARVDGTVLSVEQDRSDDEAESHPWVILCQFVVPGDPRLRIVKSQRFWYDPRPHLTSPTLPICYDPRDPQRVVIDTRALPPDP</sequence>
<dbReference type="AlphaFoldDB" id="A0A1I1URZ1"/>
<keyword evidence="1" id="KW-0812">Transmembrane</keyword>
<keyword evidence="3" id="KW-1185">Reference proteome</keyword>
<dbReference type="OrthoDB" id="2242169at2"/>
<evidence type="ECO:0000313" key="2">
    <source>
        <dbReference type="EMBL" id="SFD73459.1"/>
    </source>
</evidence>
<feature type="transmembrane region" description="Helical" evidence="1">
    <location>
        <begin position="102"/>
        <end position="125"/>
    </location>
</feature>
<keyword evidence="1" id="KW-0472">Membrane</keyword>
<evidence type="ECO:0000256" key="1">
    <source>
        <dbReference type="SAM" id="Phobius"/>
    </source>
</evidence>
<organism evidence="2 3">
    <name type="scientific">Nannocystis exedens</name>
    <dbReference type="NCBI Taxonomy" id="54"/>
    <lineage>
        <taxon>Bacteria</taxon>
        <taxon>Pseudomonadati</taxon>
        <taxon>Myxococcota</taxon>
        <taxon>Polyangia</taxon>
        <taxon>Nannocystales</taxon>
        <taxon>Nannocystaceae</taxon>
        <taxon>Nannocystis</taxon>
    </lineage>
</organism>